<keyword evidence="1 6" id="KW-0547">Nucleotide-binding</keyword>
<dbReference type="PROSITE" id="PS51354">
    <property type="entry name" value="GLUTAREDOXIN_2"/>
    <property type="match status" value="1"/>
</dbReference>
<dbReference type="Gene3D" id="3.40.850.10">
    <property type="entry name" value="Kinesin motor domain"/>
    <property type="match status" value="1"/>
</dbReference>
<dbReference type="PROSITE" id="PS51456">
    <property type="entry name" value="MYOSIN_MOTOR"/>
    <property type="match status" value="1"/>
</dbReference>
<protein>
    <submittedName>
        <fullName evidence="10">Uncharacterized protein</fullName>
    </submittedName>
</protein>
<dbReference type="PROSITE" id="PS50096">
    <property type="entry name" value="IQ"/>
    <property type="match status" value="1"/>
</dbReference>
<evidence type="ECO:0000259" key="9">
    <source>
        <dbReference type="PROSITE" id="PS51456"/>
    </source>
</evidence>
<dbReference type="Pfam" id="PF00063">
    <property type="entry name" value="Myosin_head"/>
    <property type="match status" value="1"/>
</dbReference>
<evidence type="ECO:0000256" key="1">
    <source>
        <dbReference type="ARBA" id="ARBA00022741"/>
    </source>
</evidence>
<dbReference type="InterPro" id="IPR001609">
    <property type="entry name" value="Myosin_head_motor_dom-like"/>
</dbReference>
<comment type="caution">
    <text evidence="6">Lacks conserved residue(s) required for the propagation of feature annotation.</text>
</comment>
<keyword evidence="2 6" id="KW-0067">ATP-binding</keyword>
<proteinExistence type="inferred from homology"/>
<evidence type="ECO:0000256" key="6">
    <source>
        <dbReference type="PROSITE-ProRule" id="PRU00782"/>
    </source>
</evidence>
<dbReference type="EMBL" id="SPLM01000038">
    <property type="protein sequence ID" value="TMW65259.1"/>
    <property type="molecule type" value="Genomic_DNA"/>
</dbReference>
<accession>A0A8K1CKL5</accession>
<feature type="region of interest" description="Disordered" evidence="7">
    <location>
        <begin position="303"/>
        <end position="326"/>
    </location>
</feature>
<keyword evidence="3 6" id="KW-0518">Myosin</keyword>
<dbReference type="PRINTS" id="PR00193">
    <property type="entry name" value="MYOSINHEAVY"/>
</dbReference>
<evidence type="ECO:0000256" key="3">
    <source>
        <dbReference type="ARBA" id="ARBA00023123"/>
    </source>
</evidence>
<evidence type="ECO:0000259" key="8">
    <source>
        <dbReference type="PROSITE" id="PS50003"/>
    </source>
</evidence>
<dbReference type="OrthoDB" id="185175at2759"/>
<evidence type="ECO:0000256" key="7">
    <source>
        <dbReference type="SAM" id="MobiDB-lite"/>
    </source>
</evidence>
<dbReference type="InterPro" id="IPR025662">
    <property type="entry name" value="Sigma_54_int_dom_ATP-bd_1"/>
</dbReference>
<organism evidence="10 11">
    <name type="scientific">Pythium oligandrum</name>
    <name type="common">Mycoparasitic fungus</name>
    <dbReference type="NCBI Taxonomy" id="41045"/>
    <lineage>
        <taxon>Eukaryota</taxon>
        <taxon>Sar</taxon>
        <taxon>Stramenopiles</taxon>
        <taxon>Oomycota</taxon>
        <taxon>Peronosporomycetes</taxon>
        <taxon>Pythiales</taxon>
        <taxon>Pythiaceae</taxon>
        <taxon>Pythium</taxon>
    </lineage>
</organism>
<evidence type="ECO:0000313" key="11">
    <source>
        <dbReference type="Proteomes" id="UP000794436"/>
    </source>
</evidence>
<dbReference type="InterPro" id="IPR001849">
    <property type="entry name" value="PH_domain"/>
</dbReference>
<dbReference type="Gene3D" id="3.40.30.10">
    <property type="entry name" value="Glutaredoxin"/>
    <property type="match status" value="1"/>
</dbReference>
<evidence type="ECO:0000256" key="2">
    <source>
        <dbReference type="ARBA" id="ARBA00022840"/>
    </source>
</evidence>
<dbReference type="GO" id="GO:0005737">
    <property type="term" value="C:cytoplasm"/>
    <property type="evidence" value="ECO:0007669"/>
    <property type="project" value="TreeGrafter"/>
</dbReference>
<feature type="binding site" evidence="6">
    <location>
        <begin position="468"/>
        <end position="475"/>
    </location>
    <ligand>
        <name>ATP</name>
        <dbReference type="ChEBI" id="CHEBI:30616"/>
    </ligand>
</feature>
<name>A0A8K1CKL5_PYTOL</name>
<dbReference type="PANTHER" id="PTHR13140">
    <property type="entry name" value="MYOSIN"/>
    <property type="match status" value="1"/>
</dbReference>
<dbReference type="SUPFAM" id="SSF50729">
    <property type="entry name" value="PH domain-like"/>
    <property type="match status" value="1"/>
</dbReference>
<dbReference type="PROSITE" id="PS50003">
    <property type="entry name" value="PH_DOMAIN"/>
    <property type="match status" value="1"/>
</dbReference>
<dbReference type="GO" id="GO:0007015">
    <property type="term" value="P:actin filament organization"/>
    <property type="evidence" value="ECO:0007669"/>
    <property type="project" value="TreeGrafter"/>
</dbReference>
<dbReference type="SUPFAM" id="SSF52540">
    <property type="entry name" value="P-loop containing nucleoside triphosphate hydrolases"/>
    <property type="match status" value="1"/>
</dbReference>
<dbReference type="PROSITE" id="PS00675">
    <property type="entry name" value="SIGMA54_INTERACT_1"/>
    <property type="match status" value="1"/>
</dbReference>
<comment type="caution">
    <text evidence="10">The sequence shown here is derived from an EMBL/GenBank/DDBJ whole genome shotgun (WGS) entry which is preliminary data.</text>
</comment>
<dbReference type="Gene3D" id="1.20.58.530">
    <property type="match status" value="1"/>
</dbReference>
<dbReference type="SUPFAM" id="SSF52833">
    <property type="entry name" value="Thioredoxin-like"/>
    <property type="match status" value="1"/>
</dbReference>
<dbReference type="PANTHER" id="PTHR13140:SF706">
    <property type="entry name" value="DILUTE CLASS UNCONVENTIONAL MYOSIN, ISOFORM C"/>
    <property type="match status" value="1"/>
</dbReference>
<dbReference type="InterPro" id="IPR027417">
    <property type="entry name" value="P-loop_NTPase"/>
</dbReference>
<feature type="compositionally biased region" description="Polar residues" evidence="7">
    <location>
        <begin position="306"/>
        <end position="326"/>
    </location>
</feature>
<reference evidence="10" key="1">
    <citation type="submission" date="2019-03" db="EMBL/GenBank/DDBJ databases">
        <title>Long read genome sequence of the mycoparasitic Pythium oligandrum ATCC 38472 isolated from sugarbeet rhizosphere.</title>
        <authorList>
            <person name="Gaulin E."/>
        </authorList>
    </citation>
    <scope>NUCLEOTIDE SEQUENCE</scope>
    <source>
        <strain evidence="10">ATCC 38472_TT</strain>
    </source>
</reference>
<keyword evidence="4 6" id="KW-0505">Motor protein</keyword>
<dbReference type="Gene3D" id="2.30.29.30">
    <property type="entry name" value="Pleckstrin-homology domain (PH domain)/Phosphotyrosine-binding domain (PTB)"/>
    <property type="match status" value="1"/>
</dbReference>
<dbReference type="Gene3D" id="1.20.120.720">
    <property type="entry name" value="Myosin VI head, motor domain, U50 subdomain"/>
    <property type="match status" value="1"/>
</dbReference>
<keyword evidence="11" id="KW-1185">Reference proteome</keyword>
<dbReference type="InterPro" id="IPR011993">
    <property type="entry name" value="PH-like_dom_sf"/>
</dbReference>
<feature type="domain" description="PH" evidence="8">
    <location>
        <begin position="30"/>
        <end position="127"/>
    </location>
</feature>
<dbReference type="Proteomes" id="UP000794436">
    <property type="component" value="Unassembled WGS sequence"/>
</dbReference>
<dbReference type="GO" id="GO:0016020">
    <property type="term" value="C:membrane"/>
    <property type="evidence" value="ECO:0007669"/>
    <property type="project" value="TreeGrafter"/>
</dbReference>
<dbReference type="GO" id="GO:0051015">
    <property type="term" value="F:actin filament binding"/>
    <property type="evidence" value="ECO:0007669"/>
    <property type="project" value="TreeGrafter"/>
</dbReference>
<dbReference type="SMART" id="SM00242">
    <property type="entry name" value="MYSc"/>
    <property type="match status" value="1"/>
</dbReference>
<feature type="domain" description="Myosin motor" evidence="9">
    <location>
        <begin position="438"/>
        <end position="1095"/>
    </location>
</feature>
<dbReference type="GO" id="GO:0000146">
    <property type="term" value="F:microfilament motor activity"/>
    <property type="evidence" value="ECO:0007669"/>
    <property type="project" value="TreeGrafter"/>
</dbReference>
<dbReference type="GO" id="GO:0005524">
    <property type="term" value="F:ATP binding"/>
    <property type="evidence" value="ECO:0007669"/>
    <property type="project" value="UniProtKB-UniRule"/>
</dbReference>
<keyword evidence="5 6" id="KW-0009">Actin-binding</keyword>
<evidence type="ECO:0000256" key="5">
    <source>
        <dbReference type="ARBA" id="ARBA00023203"/>
    </source>
</evidence>
<sequence length="1508" mass="170665">MTTEAKLPRRWSALRFHGFRSAPEITPSTAVLKQGLLIKKGHRLPSQKERFFVLQPQLLRYFRSSSQTSLKGAITLSPTDLVTPIATSRHWFLLQKLSGPDGKSYKLELRERQELMVHQEASTRSVRDNERERELTRMRTVLNLRDPLVASTVLRQNATKLDSARSRAASMAELRATFQVFHELVLLQSLVSTIKSSWGTPSSWTCEQYDQLVESITLAQAKAPASSNEESLLGTACALRYAYEEIPENQLRLLKRKESQEDTVRSTLDTPIRLGTQESVPGRLRCPTIYSYLSTFERLSLDPERSTSTVSRDGSGSVQSLPAGSARSSLANGELLSPRSSTLAKYAHLYLEEEGRQQHHWGWERVEGDLLTEIAPSEGISSFLIKRFEESRVYSYVHHHTMLFMNPHRMLKTSKFTSIYDEQVVLVYEETPFALTQLAPHPFAMAKQSIFRLFFSPKSGTQNVILFGESGSGKTEMAKELLKYVVTTAKPSNGITHPKVVFYTSSTKSTLQMRSDESRTLALLQAKGVSSYEVVLLDLYPERWTEMVSVSKSKRLPQIHIDGIFFGFYETLQRLEDEEQLRMYFQNPLAAKKLSLVLDSNILLEAFGHASTPINLNSSRYGRVLDLEIAFGRDPAEFQVEGCRLTPCLLEKSRVTSTKNGPEELNFHIFYALVAAANETPHLLSKRETFHLNGTAPESFRYLTHQKPIAAGSRAKKDVERFQSILHTMESIGLAHEERDAIFTVLSAILWLGNLKFELDATTELWVIRGATTTGDSIATVVQQLLALDDLEALRALLLSRRVELAATGEVFDVDRSLNEVRHARDTLSRLLYQVVFTFVVTKMNETTQASRDGRNDIRVLRIIDMFGFENFERNSLEQLCINYSTEKLASFEMGILSAAHGVSVFSPDFSTLQLIEHPLGVFATLEEQTVLHRGETKTTEQDQHKNGVFLRYLNQRNPSLPSPPPRRSELKVLSFVLPHTRDSVVYDASDFVEKNSDFQYASFLDGIAKSTNQIIKRMVQSYSESQPISSKPSTSLITGGGSLVTQFRLHMQRVETLITDKDAPLPLYIHCLRPNSNGWNAEVDREMVEKQVKAHRIHSMASTSSEDYFELKLGRAMCQQRYRCLLASDDSGDEALRDGILSLLARDEASSGFLMVNVDSDSVWLKTIELGEKLEIFLIMRRGEAATSIQSTARMWIVRRWYRQIQHERRVLERDLLEIYGPNSSRKIAKTLLKYDGREDELRLKIAEKKRELACIAEVSSGMEHFIALSGGALDAALFDVVLRDPVIQRMLQSDERIIVALREMSLDPQILGKQLADAALREFYQILLSLLEQKVLAEKEEQETASTLSQLTLEELIRDLVASHHGAWAAAASKEPWVSVKDRLEEIGEEPEMLLFYLDDEGFVSQVTEFVHQLREQVKGSTVVPNVSTNPDLIKHLMRIQFDARLMAAMQGDPYFVASLENPQLVGAIHQFMTNRQGFAAHGELNVPVVNEFFHRLVQLSDLCSE</sequence>
<comment type="similarity">
    <text evidence="6">Belongs to the TRAFAC class myosin-kinesin ATPase superfamily. Myosin family.</text>
</comment>
<evidence type="ECO:0000256" key="4">
    <source>
        <dbReference type="ARBA" id="ARBA00023175"/>
    </source>
</evidence>
<evidence type="ECO:0000313" key="10">
    <source>
        <dbReference type="EMBL" id="TMW65259.1"/>
    </source>
</evidence>
<dbReference type="InterPro" id="IPR036961">
    <property type="entry name" value="Kinesin_motor_dom_sf"/>
</dbReference>
<dbReference type="InterPro" id="IPR036249">
    <property type="entry name" value="Thioredoxin-like_sf"/>
</dbReference>
<gene>
    <name evidence="10" type="ORF">Poli38472_009426</name>
</gene>
<dbReference type="GO" id="GO:0016459">
    <property type="term" value="C:myosin complex"/>
    <property type="evidence" value="ECO:0007669"/>
    <property type="project" value="UniProtKB-KW"/>
</dbReference>